<keyword evidence="1" id="KW-0812">Transmembrane</keyword>
<reference evidence="2" key="1">
    <citation type="submission" date="2017-08" db="EMBL/GenBank/DDBJ databases">
        <authorList>
            <person name="Polle J.E."/>
            <person name="Barry K."/>
            <person name="Cushman J."/>
            <person name="Schmutz J."/>
            <person name="Tran D."/>
            <person name="Hathwaick L.T."/>
            <person name="Yim W.C."/>
            <person name="Jenkins J."/>
            <person name="Mckie-Krisberg Z.M."/>
            <person name="Prochnik S."/>
            <person name="Lindquist E."/>
            <person name="Dockter R.B."/>
            <person name="Adam C."/>
            <person name="Molina H."/>
            <person name="Bunkerborg J."/>
            <person name="Jin E."/>
            <person name="Buchheim M."/>
            <person name="Magnuson J."/>
        </authorList>
    </citation>
    <scope>NUCLEOTIDE SEQUENCE</scope>
    <source>
        <strain evidence="2">CCAP 19/18</strain>
    </source>
</reference>
<dbReference type="EMBL" id="MU069465">
    <property type="protein sequence ID" value="KAF5842268.1"/>
    <property type="molecule type" value="Genomic_DNA"/>
</dbReference>
<evidence type="ECO:0000313" key="2">
    <source>
        <dbReference type="EMBL" id="KAF5842268.1"/>
    </source>
</evidence>
<keyword evidence="1" id="KW-0472">Membrane</keyword>
<comment type="caution">
    <text evidence="2">The sequence shown here is derived from an EMBL/GenBank/DDBJ whole genome shotgun (WGS) entry which is preliminary data.</text>
</comment>
<name>A0ABQ7H5X4_DUNSA</name>
<evidence type="ECO:0000313" key="3">
    <source>
        <dbReference type="Proteomes" id="UP000815325"/>
    </source>
</evidence>
<evidence type="ECO:0000256" key="1">
    <source>
        <dbReference type="SAM" id="Phobius"/>
    </source>
</evidence>
<sequence length="78" mass="8499">MCVAEKYVELLRLRLPCMSAPCSCSLHACCDVVPGPTQEQFSFFPAVCGHGGEGLLFFTFISLYLFASCSILDGLPFL</sequence>
<keyword evidence="1" id="KW-1133">Transmembrane helix</keyword>
<dbReference type="Proteomes" id="UP000815325">
    <property type="component" value="Unassembled WGS sequence"/>
</dbReference>
<organism evidence="2 3">
    <name type="scientific">Dunaliella salina</name>
    <name type="common">Green alga</name>
    <name type="synonym">Protococcus salinus</name>
    <dbReference type="NCBI Taxonomy" id="3046"/>
    <lineage>
        <taxon>Eukaryota</taxon>
        <taxon>Viridiplantae</taxon>
        <taxon>Chlorophyta</taxon>
        <taxon>core chlorophytes</taxon>
        <taxon>Chlorophyceae</taxon>
        <taxon>CS clade</taxon>
        <taxon>Chlamydomonadales</taxon>
        <taxon>Dunaliellaceae</taxon>
        <taxon>Dunaliella</taxon>
    </lineage>
</organism>
<feature type="transmembrane region" description="Helical" evidence="1">
    <location>
        <begin position="55"/>
        <end position="75"/>
    </location>
</feature>
<keyword evidence="3" id="KW-1185">Reference proteome</keyword>
<gene>
    <name evidence="2" type="ORF">DUNSADRAFT_8331</name>
</gene>
<proteinExistence type="predicted"/>
<protein>
    <submittedName>
        <fullName evidence="2">Uncharacterized protein</fullName>
    </submittedName>
</protein>
<accession>A0ABQ7H5X4</accession>